<feature type="coiled-coil region" evidence="1">
    <location>
        <begin position="2"/>
        <end position="81"/>
    </location>
</feature>
<organism evidence="2">
    <name type="scientific">virus sp. ctBS918</name>
    <dbReference type="NCBI Taxonomy" id="2825807"/>
    <lineage>
        <taxon>Viruses</taxon>
    </lineage>
</organism>
<accession>A0A8S5RNY6</accession>
<evidence type="ECO:0000256" key="1">
    <source>
        <dbReference type="SAM" id="Coils"/>
    </source>
</evidence>
<dbReference type="EMBL" id="BK059130">
    <property type="protein sequence ID" value="DAE32866.1"/>
    <property type="molecule type" value="Genomic_DNA"/>
</dbReference>
<proteinExistence type="predicted"/>
<reference evidence="2" key="1">
    <citation type="journal article" date="2021" name="Proc. Natl. Acad. Sci. U.S.A.">
        <title>A Catalog of Tens of Thousands of Viruses from Human Metagenomes Reveals Hidden Associations with Chronic Diseases.</title>
        <authorList>
            <person name="Tisza M.J."/>
            <person name="Buck C.B."/>
        </authorList>
    </citation>
    <scope>NUCLEOTIDE SEQUENCE</scope>
    <source>
        <strain evidence="2">CtBS918</strain>
    </source>
</reference>
<name>A0A8S5RNY6_9VIRU</name>
<keyword evidence="1" id="KW-0175">Coiled coil</keyword>
<sequence>MNNARRRRINELKKQIDFANNMLKEVNKKLSSILNEEQDTFDNMPEGLQSSYRGMCSEDAIDSMEEASEKLDDAIELLNDIV</sequence>
<evidence type="ECO:0000313" key="2">
    <source>
        <dbReference type="EMBL" id="DAE32866.1"/>
    </source>
</evidence>
<protein>
    <submittedName>
        <fullName evidence="2">Uncharacterized protein</fullName>
    </submittedName>
</protein>